<evidence type="ECO:0000256" key="8">
    <source>
        <dbReference type="ARBA" id="ARBA00023002"/>
    </source>
</evidence>
<evidence type="ECO:0000256" key="11">
    <source>
        <dbReference type="ARBA" id="ARBA00023136"/>
    </source>
</evidence>
<keyword evidence="7" id="KW-1133">Transmembrane helix</keyword>
<comment type="subcellular location">
    <subcellularLocation>
        <location evidence="2">Membrane</location>
        <topology evidence="2">Single-pass membrane protein</topology>
    </subcellularLocation>
</comment>
<evidence type="ECO:0000256" key="7">
    <source>
        <dbReference type="ARBA" id="ARBA00022989"/>
    </source>
</evidence>
<keyword evidence="10" id="KW-0503">Monooxygenase</keyword>
<dbReference type="PANTHER" id="PTHR47944">
    <property type="entry name" value="CYTOCHROME P450 98A9"/>
    <property type="match status" value="1"/>
</dbReference>
<evidence type="ECO:0000256" key="3">
    <source>
        <dbReference type="ARBA" id="ARBA00010617"/>
    </source>
</evidence>
<dbReference type="EMBL" id="JAHRHJ020000006">
    <property type="protein sequence ID" value="KAH9310764.1"/>
    <property type="molecule type" value="Genomic_DNA"/>
</dbReference>
<evidence type="ECO:0000256" key="12">
    <source>
        <dbReference type="SAM" id="MobiDB-lite"/>
    </source>
</evidence>
<dbReference type="Pfam" id="PF00067">
    <property type="entry name" value="p450"/>
    <property type="match status" value="1"/>
</dbReference>
<keyword evidence="5" id="KW-0812">Transmembrane</keyword>
<dbReference type="InterPro" id="IPR001128">
    <property type="entry name" value="Cyt_P450"/>
</dbReference>
<keyword evidence="11" id="KW-0472">Membrane</keyword>
<gene>
    <name evidence="13" type="ORF">KI387_025799</name>
</gene>
<dbReference type="GO" id="GO:0016705">
    <property type="term" value="F:oxidoreductase activity, acting on paired donors, with incorporation or reduction of molecular oxygen"/>
    <property type="evidence" value="ECO:0007669"/>
    <property type="project" value="InterPro"/>
</dbReference>
<accession>A0AA38FUU2</accession>
<dbReference type="Gene3D" id="1.10.630.10">
    <property type="entry name" value="Cytochrome P450"/>
    <property type="match status" value="1"/>
</dbReference>
<comment type="similarity">
    <text evidence="3">Belongs to the cytochrome P450 family.</text>
</comment>
<evidence type="ECO:0008006" key="15">
    <source>
        <dbReference type="Google" id="ProtNLM"/>
    </source>
</evidence>
<keyword evidence="6" id="KW-0479">Metal-binding</keyword>
<comment type="caution">
    <text evidence="13">The sequence shown here is derived from an EMBL/GenBank/DDBJ whole genome shotgun (WGS) entry which is preliminary data.</text>
</comment>
<evidence type="ECO:0000256" key="4">
    <source>
        <dbReference type="ARBA" id="ARBA00022617"/>
    </source>
</evidence>
<comment type="cofactor">
    <cofactor evidence="1">
        <name>heme</name>
        <dbReference type="ChEBI" id="CHEBI:30413"/>
    </cofactor>
</comment>
<dbReference type="GO" id="GO:0004497">
    <property type="term" value="F:monooxygenase activity"/>
    <property type="evidence" value="ECO:0007669"/>
    <property type="project" value="UniProtKB-KW"/>
</dbReference>
<dbReference type="AlphaFoldDB" id="A0AA38FUU2"/>
<dbReference type="GO" id="GO:0020037">
    <property type="term" value="F:heme binding"/>
    <property type="evidence" value="ECO:0007669"/>
    <property type="project" value="InterPro"/>
</dbReference>
<dbReference type="InterPro" id="IPR036396">
    <property type="entry name" value="Cyt_P450_sf"/>
</dbReference>
<evidence type="ECO:0000256" key="2">
    <source>
        <dbReference type="ARBA" id="ARBA00004167"/>
    </source>
</evidence>
<organism evidence="13 14">
    <name type="scientific">Taxus chinensis</name>
    <name type="common">Chinese yew</name>
    <name type="synonym">Taxus wallichiana var. chinensis</name>
    <dbReference type="NCBI Taxonomy" id="29808"/>
    <lineage>
        <taxon>Eukaryota</taxon>
        <taxon>Viridiplantae</taxon>
        <taxon>Streptophyta</taxon>
        <taxon>Embryophyta</taxon>
        <taxon>Tracheophyta</taxon>
        <taxon>Spermatophyta</taxon>
        <taxon>Pinopsida</taxon>
        <taxon>Pinidae</taxon>
        <taxon>Conifers II</taxon>
        <taxon>Cupressales</taxon>
        <taxon>Taxaceae</taxon>
        <taxon>Taxus</taxon>
    </lineage>
</organism>
<evidence type="ECO:0000313" key="14">
    <source>
        <dbReference type="Proteomes" id="UP000824469"/>
    </source>
</evidence>
<dbReference type="PANTHER" id="PTHR47944:SF10">
    <property type="entry name" value="CYTOCHROME P450 98A9"/>
    <property type="match status" value="1"/>
</dbReference>
<keyword evidence="8" id="KW-0560">Oxidoreductase</keyword>
<protein>
    <recommendedName>
        <fullName evidence="15">Cytochrome P450</fullName>
    </recommendedName>
</protein>
<evidence type="ECO:0000256" key="6">
    <source>
        <dbReference type="ARBA" id="ARBA00022723"/>
    </source>
</evidence>
<evidence type="ECO:0000313" key="13">
    <source>
        <dbReference type="EMBL" id="KAH9310764.1"/>
    </source>
</evidence>
<keyword evidence="4" id="KW-0349">Heme</keyword>
<name>A0AA38FUU2_TAXCH</name>
<sequence>MDSPPGPAMTTVGAPMARKEHSTRDSFVTHNVMTVCVKELITGGFAGMDTIAITMEWAMAEIVRNPRIQQKAQEELDRVIGKDKVLNETGHFLFTASRTSKILPEMSPNTLSGTELLPA</sequence>
<evidence type="ECO:0000256" key="1">
    <source>
        <dbReference type="ARBA" id="ARBA00001971"/>
    </source>
</evidence>
<dbReference type="Proteomes" id="UP000824469">
    <property type="component" value="Unassembled WGS sequence"/>
</dbReference>
<dbReference type="GO" id="GO:0016020">
    <property type="term" value="C:membrane"/>
    <property type="evidence" value="ECO:0007669"/>
    <property type="project" value="UniProtKB-SubCell"/>
</dbReference>
<reference evidence="13 14" key="1">
    <citation type="journal article" date="2021" name="Nat. Plants">
        <title>The Taxus genome provides insights into paclitaxel biosynthesis.</title>
        <authorList>
            <person name="Xiong X."/>
            <person name="Gou J."/>
            <person name="Liao Q."/>
            <person name="Li Y."/>
            <person name="Zhou Q."/>
            <person name="Bi G."/>
            <person name="Li C."/>
            <person name="Du R."/>
            <person name="Wang X."/>
            <person name="Sun T."/>
            <person name="Guo L."/>
            <person name="Liang H."/>
            <person name="Lu P."/>
            <person name="Wu Y."/>
            <person name="Zhang Z."/>
            <person name="Ro D.K."/>
            <person name="Shang Y."/>
            <person name="Huang S."/>
            <person name="Yan J."/>
        </authorList>
    </citation>
    <scope>NUCLEOTIDE SEQUENCE [LARGE SCALE GENOMIC DNA]</scope>
    <source>
        <strain evidence="13">Ta-2019</strain>
    </source>
</reference>
<keyword evidence="14" id="KW-1185">Reference proteome</keyword>
<feature type="region of interest" description="Disordered" evidence="12">
    <location>
        <begin position="1"/>
        <end position="23"/>
    </location>
</feature>
<proteinExistence type="inferred from homology"/>
<evidence type="ECO:0000256" key="9">
    <source>
        <dbReference type="ARBA" id="ARBA00023004"/>
    </source>
</evidence>
<keyword evidence="9" id="KW-0408">Iron</keyword>
<dbReference type="GO" id="GO:0005506">
    <property type="term" value="F:iron ion binding"/>
    <property type="evidence" value="ECO:0007669"/>
    <property type="project" value="InterPro"/>
</dbReference>
<evidence type="ECO:0000256" key="10">
    <source>
        <dbReference type="ARBA" id="ARBA00023033"/>
    </source>
</evidence>
<evidence type="ECO:0000256" key="5">
    <source>
        <dbReference type="ARBA" id="ARBA00022692"/>
    </source>
</evidence>
<dbReference type="SUPFAM" id="SSF48264">
    <property type="entry name" value="Cytochrome P450"/>
    <property type="match status" value="1"/>
</dbReference>